<dbReference type="Proteomes" id="UP000825701">
    <property type="component" value="Chromosome"/>
</dbReference>
<evidence type="ECO:0000313" key="1">
    <source>
        <dbReference type="EMBL" id="QZO01351.1"/>
    </source>
</evidence>
<reference evidence="1" key="1">
    <citation type="submission" date="2021-08" db="EMBL/GenBank/DDBJ databases">
        <authorList>
            <person name="Zhang H."/>
            <person name="Xu M."/>
            <person name="Yu Z."/>
            <person name="Yang L."/>
            <person name="Cai Y."/>
        </authorList>
    </citation>
    <scope>NUCLEOTIDE SEQUENCE</scope>
    <source>
        <strain evidence="1">CHL1</strain>
    </source>
</reference>
<gene>
    <name evidence="1" type="ORF">K6K41_07735</name>
</gene>
<name>A0A9E6UNP4_9HYPH</name>
<accession>A0A9E6UNP4</accession>
<dbReference type="RefSeq" id="WP_261404616.1">
    <property type="nucleotide sequence ID" value="NZ_CP081869.1"/>
</dbReference>
<sequence>MDSDPTKPAVAADREQTEAAAVRHLFRNQIQAMTSLVGLFGRKLPPGEGRDAFMDLRARFEAATFGPADDALPDQDGRFEIDLAEVARRVAGHLDPNFRHRLAIAGSLILADPKRASALAQILAELVVDLFRNGFADGRTGAAEIVISGAADGSLMMRAVQTAPADASPRRDRSDLGAAIADSLARSLGGSIARAADGPLSSEVTIPAERASR</sequence>
<dbReference type="EMBL" id="CP081869">
    <property type="protein sequence ID" value="QZO01351.1"/>
    <property type="molecule type" value="Genomic_DNA"/>
</dbReference>
<protein>
    <submittedName>
        <fullName evidence="1">Uncharacterized protein</fullName>
    </submittedName>
</protein>
<dbReference type="KEGG" id="cmet:K6K41_07735"/>
<proteinExistence type="predicted"/>
<evidence type="ECO:0000313" key="2">
    <source>
        <dbReference type="Proteomes" id="UP000825701"/>
    </source>
</evidence>
<keyword evidence="2" id="KW-1185">Reference proteome</keyword>
<dbReference type="AlphaFoldDB" id="A0A9E6UNP4"/>
<organism evidence="1 2">
    <name type="scientific">Chenggangzhangella methanolivorans</name>
    <dbReference type="NCBI Taxonomy" id="1437009"/>
    <lineage>
        <taxon>Bacteria</taxon>
        <taxon>Pseudomonadati</taxon>
        <taxon>Pseudomonadota</taxon>
        <taxon>Alphaproteobacteria</taxon>
        <taxon>Hyphomicrobiales</taxon>
        <taxon>Methylopilaceae</taxon>
        <taxon>Chenggangzhangella</taxon>
    </lineage>
</organism>